<reference evidence="2 3" key="1">
    <citation type="journal article" date="2024" name="J Genomics">
        <title>Draft genome sequencing and assembly of Favolaschia claudopus CIRM-BRFM 2984 isolated from oak limbs.</title>
        <authorList>
            <person name="Navarro D."/>
            <person name="Drula E."/>
            <person name="Chaduli D."/>
            <person name="Cazenave R."/>
            <person name="Ahrendt S."/>
            <person name="Wang J."/>
            <person name="Lipzen A."/>
            <person name="Daum C."/>
            <person name="Barry K."/>
            <person name="Grigoriev I.V."/>
            <person name="Favel A."/>
            <person name="Rosso M.N."/>
            <person name="Martin F."/>
        </authorList>
    </citation>
    <scope>NUCLEOTIDE SEQUENCE [LARGE SCALE GENOMIC DNA]</scope>
    <source>
        <strain evidence="2 3">CIRM-BRFM 2984</strain>
    </source>
</reference>
<evidence type="ECO:0000313" key="3">
    <source>
        <dbReference type="Proteomes" id="UP001362999"/>
    </source>
</evidence>
<organism evidence="2 3">
    <name type="scientific">Favolaschia claudopus</name>
    <dbReference type="NCBI Taxonomy" id="2862362"/>
    <lineage>
        <taxon>Eukaryota</taxon>
        <taxon>Fungi</taxon>
        <taxon>Dikarya</taxon>
        <taxon>Basidiomycota</taxon>
        <taxon>Agaricomycotina</taxon>
        <taxon>Agaricomycetes</taxon>
        <taxon>Agaricomycetidae</taxon>
        <taxon>Agaricales</taxon>
        <taxon>Marasmiineae</taxon>
        <taxon>Mycenaceae</taxon>
        <taxon>Favolaschia</taxon>
    </lineage>
</organism>
<evidence type="ECO:0000256" key="1">
    <source>
        <dbReference type="SAM" id="MobiDB-lite"/>
    </source>
</evidence>
<evidence type="ECO:0000313" key="2">
    <source>
        <dbReference type="EMBL" id="KAK6985231.1"/>
    </source>
</evidence>
<feature type="compositionally biased region" description="Acidic residues" evidence="1">
    <location>
        <begin position="131"/>
        <end position="156"/>
    </location>
</feature>
<proteinExistence type="predicted"/>
<gene>
    <name evidence="2" type="ORF">R3P38DRAFT_2575035</name>
</gene>
<feature type="non-terminal residue" evidence="2">
    <location>
        <position position="1"/>
    </location>
</feature>
<dbReference type="AlphaFoldDB" id="A0AAV9ZM12"/>
<protein>
    <submittedName>
        <fullName evidence="2">Uncharacterized protein</fullName>
    </submittedName>
</protein>
<comment type="caution">
    <text evidence="2">The sequence shown here is derived from an EMBL/GenBank/DDBJ whole genome shotgun (WGS) entry which is preliminary data.</text>
</comment>
<dbReference type="Proteomes" id="UP001362999">
    <property type="component" value="Unassembled WGS sequence"/>
</dbReference>
<keyword evidence="3" id="KW-1185">Reference proteome</keyword>
<accession>A0AAV9ZM12</accession>
<feature type="region of interest" description="Disordered" evidence="1">
    <location>
        <begin position="122"/>
        <end position="156"/>
    </location>
</feature>
<dbReference type="EMBL" id="JAWWNJ010000132">
    <property type="protein sequence ID" value="KAK6985231.1"/>
    <property type="molecule type" value="Genomic_DNA"/>
</dbReference>
<name>A0AAV9ZM12_9AGAR</name>
<sequence>WLKSLAGDRVQFFRAEAEMERWREQVEMKLADWRTTVRSFAKYKEIWTKLAAIQDSSDVGFIAYAKDQAAIFGRREAEGGTLLERHQSLSKYRVIEDPNLDLLNFVMERRKQDTAIRDAILQEHSRKSASSEDDDETEEEPSVEETESEEDEFEAEEELVRLFLLIQSLYANSRRAQADEPSGDEVCALSSLFLTP</sequence>